<gene>
    <name evidence="1" type="ORF">SAMEA44547418_01235</name>
</gene>
<accession>A0A239ZDC3</accession>
<sequence length="32" mass="4060">MDFQEWENRVSILNRKYNHFDLWVSYNKVKKA</sequence>
<dbReference type="KEGG" id="vrm:44547418_01235"/>
<name>A0A239ZDC3_9FIRM</name>
<dbReference type="AlphaFoldDB" id="A0A239ZDC3"/>
<evidence type="ECO:0000313" key="2">
    <source>
        <dbReference type="Proteomes" id="UP000214973"/>
    </source>
</evidence>
<reference evidence="1 2" key="1">
    <citation type="submission" date="2017-06" db="EMBL/GenBank/DDBJ databases">
        <authorList>
            <consortium name="Pathogen Informatics"/>
        </authorList>
    </citation>
    <scope>NUCLEOTIDE SEQUENCE [LARGE SCALE GENOMIC DNA]</scope>
    <source>
        <strain evidence="1 2">NCTC12018</strain>
    </source>
</reference>
<proteinExistence type="predicted"/>
<evidence type="ECO:0000313" key="1">
    <source>
        <dbReference type="EMBL" id="SNV68860.1"/>
    </source>
</evidence>
<dbReference type="EMBL" id="LT906470">
    <property type="protein sequence ID" value="SNV68860.1"/>
    <property type="molecule type" value="Genomic_DNA"/>
</dbReference>
<organism evidence="1 2">
    <name type="scientific">Veillonella rodentium</name>
    <dbReference type="NCBI Taxonomy" id="248315"/>
    <lineage>
        <taxon>Bacteria</taxon>
        <taxon>Bacillati</taxon>
        <taxon>Bacillota</taxon>
        <taxon>Negativicutes</taxon>
        <taxon>Veillonellales</taxon>
        <taxon>Veillonellaceae</taxon>
        <taxon>Veillonella</taxon>
    </lineage>
</organism>
<dbReference type="Proteomes" id="UP000214973">
    <property type="component" value="Chromosome 1"/>
</dbReference>
<protein>
    <submittedName>
        <fullName evidence="1">Uncharacterized protein</fullName>
    </submittedName>
</protein>
<keyword evidence="2" id="KW-1185">Reference proteome</keyword>